<protein>
    <submittedName>
        <fullName evidence="6">Helix-turn-helix domain-containing protein</fullName>
    </submittedName>
</protein>
<name>A0A5A7S4F9_9NOCA</name>
<dbReference type="GO" id="GO:0045892">
    <property type="term" value="P:negative regulation of DNA-templated transcription"/>
    <property type="evidence" value="ECO:0007669"/>
    <property type="project" value="TreeGrafter"/>
</dbReference>
<comment type="caution">
    <text evidence="6">The sequence shown here is derived from an EMBL/GenBank/DDBJ whole genome shotgun (WGS) entry which is preliminary data.</text>
</comment>
<dbReference type="Proteomes" id="UP000322244">
    <property type="component" value="Unassembled WGS sequence"/>
</dbReference>
<accession>A0A5A7S4F9</accession>
<evidence type="ECO:0000259" key="5">
    <source>
        <dbReference type="PROSITE" id="PS51078"/>
    </source>
</evidence>
<dbReference type="AlphaFoldDB" id="A0A5A7S4F9"/>
<dbReference type="InterPro" id="IPR005471">
    <property type="entry name" value="Tscrpt_reg_IclR_N"/>
</dbReference>
<evidence type="ECO:0000256" key="2">
    <source>
        <dbReference type="ARBA" id="ARBA00023125"/>
    </source>
</evidence>
<dbReference type="PANTHER" id="PTHR30136:SF24">
    <property type="entry name" value="HTH-TYPE TRANSCRIPTIONAL REPRESSOR ALLR"/>
    <property type="match status" value="1"/>
</dbReference>
<keyword evidence="1" id="KW-0805">Transcription regulation</keyword>
<evidence type="ECO:0000313" key="6">
    <source>
        <dbReference type="EMBL" id="KAA0018095.1"/>
    </source>
</evidence>
<evidence type="ECO:0000256" key="3">
    <source>
        <dbReference type="ARBA" id="ARBA00023163"/>
    </source>
</evidence>
<dbReference type="InterPro" id="IPR050707">
    <property type="entry name" value="HTH_MetabolicPath_Reg"/>
</dbReference>
<evidence type="ECO:0000259" key="4">
    <source>
        <dbReference type="PROSITE" id="PS51077"/>
    </source>
</evidence>
<proteinExistence type="predicted"/>
<dbReference type="InterPro" id="IPR036388">
    <property type="entry name" value="WH-like_DNA-bd_sf"/>
</dbReference>
<dbReference type="InterPro" id="IPR029016">
    <property type="entry name" value="GAF-like_dom_sf"/>
</dbReference>
<reference evidence="6 7" key="1">
    <citation type="submission" date="2019-07" db="EMBL/GenBank/DDBJ databases">
        <title>Rhodococcus cavernicolus sp. nov., isolated from a cave.</title>
        <authorList>
            <person name="Lee S.D."/>
        </authorList>
    </citation>
    <scope>NUCLEOTIDE SEQUENCE [LARGE SCALE GENOMIC DNA]</scope>
    <source>
        <strain evidence="6 7">C1-24</strain>
    </source>
</reference>
<feature type="domain" description="HTH iclR-type" evidence="4">
    <location>
        <begin position="9"/>
        <end position="72"/>
    </location>
</feature>
<dbReference type="SMART" id="SM00346">
    <property type="entry name" value="HTH_ICLR"/>
    <property type="match status" value="1"/>
</dbReference>
<sequence length="302" mass="32160">MSSVNGRRSPPTERVIQVLDFLVARKDRRFGLSELARQLDISKPTCLGIVTALAEAGYLTRDAESKTYGLGPALIAAGRAAQEGYAVGAIARRHLAAVSARFHTTCSASAVVGDQVVVLDITAPEGVRATAKVGQVYPFAPPVGLMYVLWGGDDELESWLRREPTLPVRYDRERLRRVVAQCRSTGYLVETLTPIGRRLQSAMAGVAAHELPPELRAVLGEMVSSLGERIQLDGDDDSDEHRVSLVAAPTYDGDGNQAMVVTLHIGAAIGRAEIAERGAALVAAADAITAEIGGRARAVGQR</sequence>
<dbReference type="PROSITE" id="PS51078">
    <property type="entry name" value="ICLR_ED"/>
    <property type="match status" value="1"/>
</dbReference>
<dbReference type="EMBL" id="VLNY01000019">
    <property type="protein sequence ID" value="KAA0018095.1"/>
    <property type="molecule type" value="Genomic_DNA"/>
</dbReference>
<dbReference type="SUPFAM" id="SSF55781">
    <property type="entry name" value="GAF domain-like"/>
    <property type="match status" value="1"/>
</dbReference>
<keyword evidence="7" id="KW-1185">Reference proteome</keyword>
<keyword evidence="2" id="KW-0238">DNA-binding</keyword>
<gene>
    <name evidence="6" type="ORF">FOY51_24375</name>
</gene>
<dbReference type="PANTHER" id="PTHR30136">
    <property type="entry name" value="HELIX-TURN-HELIX TRANSCRIPTIONAL REGULATOR, ICLR FAMILY"/>
    <property type="match status" value="1"/>
</dbReference>
<dbReference type="RefSeq" id="WP_149432902.1">
    <property type="nucleotide sequence ID" value="NZ_VLNY01000019.1"/>
</dbReference>
<keyword evidence="3" id="KW-0804">Transcription</keyword>
<dbReference type="SUPFAM" id="SSF46785">
    <property type="entry name" value="Winged helix' DNA-binding domain"/>
    <property type="match status" value="1"/>
</dbReference>
<dbReference type="GO" id="GO:0003700">
    <property type="term" value="F:DNA-binding transcription factor activity"/>
    <property type="evidence" value="ECO:0007669"/>
    <property type="project" value="TreeGrafter"/>
</dbReference>
<dbReference type="OrthoDB" id="7495200at2"/>
<dbReference type="GO" id="GO:0003677">
    <property type="term" value="F:DNA binding"/>
    <property type="evidence" value="ECO:0007669"/>
    <property type="project" value="UniProtKB-KW"/>
</dbReference>
<dbReference type="Gene3D" id="3.30.450.40">
    <property type="match status" value="1"/>
</dbReference>
<evidence type="ECO:0000256" key="1">
    <source>
        <dbReference type="ARBA" id="ARBA00023015"/>
    </source>
</evidence>
<dbReference type="Gene3D" id="1.10.10.10">
    <property type="entry name" value="Winged helix-like DNA-binding domain superfamily/Winged helix DNA-binding domain"/>
    <property type="match status" value="1"/>
</dbReference>
<evidence type="ECO:0000313" key="7">
    <source>
        <dbReference type="Proteomes" id="UP000322244"/>
    </source>
</evidence>
<organism evidence="6 7">
    <name type="scientific">Antrihabitans cavernicola</name>
    <dbReference type="NCBI Taxonomy" id="2495913"/>
    <lineage>
        <taxon>Bacteria</taxon>
        <taxon>Bacillati</taxon>
        <taxon>Actinomycetota</taxon>
        <taxon>Actinomycetes</taxon>
        <taxon>Mycobacteriales</taxon>
        <taxon>Nocardiaceae</taxon>
        <taxon>Antrihabitans</taxon>
    </lineage>
</organism>
<dbReference type="InterPro" id="IPR036390">
    <property type="entry name" value="WH_DNA-bd_sf"/>
</dbReference>
<dbReference type="Pfam" id="PF09339">
    <property type="entry name" value="HTH_IclR"/>
    <property type="match status" value="1"/>
</dbReference>
<dbReference type="InterPro" id="IPR014757">
    <property type="entry name" value="Tscrpt_reg_IclR_C"/>
</dbReference>
<dbReference type="PROSITE" id="PS51077">
    <property type="entry name" value="HTH_ICLR"/>
    <property type="match status" value="1"/>
</dbReference>
<feature type="domain" description="IclR-ED" evidence="5">
    <location>
        <begin position="73"/>
        <end position="294"/>
    </location>
</feature>